<keyword evidence="2" id="KW-0349">Heme</keyword>
<keyword evidence="3" id="KW-0479">Metal-binding</keyword>
<keyword evidence="4" id="KW-0560">Oxidoreductase</keyword>
<accession>A0ABR2VIB6</accession>
<dbReference type="CDD" id="cd11060">
    <property type="entry name" value="CYP57A1-like"/>
    <property type="match status" value="1"/>
</dbReference>
<evidence type="ECO:0000313" key="7">
    <source>
        <dbReference type="EMBL" id="KAK9426649.1"/>
    </source>
</evidence>
<protein>
    <submittedName>
        <fullName evidence="7">Cytochrome P450</fullName>
    </submittedName>
</protein>
<gene>
    <name evidence="7" type="ORF">SUNI508_00176</name>
</gene>
<evidence type="ECO:0000256" key="4">
    <source>
        <dbReference type="ARBA" id="ARBA00023002"/>
    </source>
</evidence>
<reference evidence="7 8" key="1">
    <citation type="journal article" date="2024" name="J. Plant Pathol.">
        <title>Sequence and assembly of the genome of Seiridium unicorne, isolate CBS 538.82, causal agent of cypress canker disease.</title>
        <authorList>
            <person name="Scali E."/>
            <person name="Rocca G.D."/>
            <person name="Danti R."/>
            <person name="Garbelotto M."/>
            <person name="Barberini S."/>
            <person name="Baroncelli R."/>
            <person name="Emiliani G."/>
        </authorList>
    </citation>
    <scope>NUCLEOTIDE SEQUENCE [LARGE SCALE GENOMIC DNA]</scope>
    <source>
        <strain evidence="7 8">BM-138-508</strain>
    </source>
</reference>
<name>A0ABR2VIB6_9PEZI</name>
<dbReference type="Proteomes" id="UP001408356">
    <property type="component" value="Unassembled WGS sequence"/>
</dbReference>
<evidence type="ECO:0000256" key="1">
    <source>
        <dbReference type="ARBA" id="ARBA00001971"/>
    </source>
</evidence>
<comment type="caution">
    <text evidence="7">The sequence shown here is derived from an EMBL/GenBank/DDBJ whole genome shotgun (WGS) entry which is preliminary data.</text>
</comment>
<keyword evidence="8" id="KW-1185">Reference proteome</keyword>
<dbReference type="EMBL" id="JARVKF010000001">
    <property type="protein sequence ID" value="KAK9426649.1"/>
    <property type="molecule type" value="Genomic_DNA"/>
</dbReference>
<evidence type="ECO:0000313" key="8">
    <source>
        <dbReference type="Proteomes" id="UP001408356"/>
    </source>
</evidence>
<sequence>MPIIENSLTREELSRILLFGYLLATFYIYRRWSRLRHIPGPVLASVTNIPRLIWARSGRAHAIHIELHQKYGKFVRLGPNSVSICDPSAVSQIYGTSVGRFGKSDFYKTLQPMVGGKRVIGIFHAQDESLHRSLKRPIAGLYSMTSLLEFEPLVDSTIDAFLTRVEEVQKQVEPGHGVDLATWLHWFAFDVIGEVTWSKRLGFLDEGKDVGQIPWLDLLLDKNPLLNYFATKKIAPVAAFALDQSRHRVAATDRGNTRDFLSRFMAIQEKDRDVIPESYVTAWTVSNVLAGSDTTAITLRAIVYNLLMNPESLRRLTEELSLAKSQGMISNIVSWAESRRLPYLDACIKEAGRLHPAAGLTLERVVPRDGAHVCGQYFPGGTIVGVNPWVMHRDPVVYGADADRWNPERWLGEDAEQRALMDRCLLTVREKRNSKS</sequence>
<evidence type="ECO:0000256" key="5">
    <source>
        <dbReference type="ARBA" id="ARBA00023004"/>
    </source>
</evidence>
<feature type="transmembrane region" description="Helical" evidence="6">
    <location>
        <begin position="12"/>
        <end position="29"/>
    </location>
</feature>
<keyword evidence="6" id="KW-0472">Membrane</keyword>
<dbReference type="PANTHER" id="PTHR24305">
    <property type="entry name" value="CYTOCHROME P450"/>
    <property type="match status" value="1"/>
</dbReference>
<dbReference type="SUPFAM" id="SSF48264">
    <property type="entry name" value="Cytochrome P450"/>
    <property type="match status" value="1"/>
</dbReference>
<dbReference type="Pfam" id="PF00067">
    <property type="entry name" value="p450"/>
    <property type="match status" value="1"/>
</dbReference>
<keyword evidence="5" id="KW-0408">Iron</keyword>
<organism evidence="7 8">
    <name type="scientific">Seiridium unicorne</name>
    <dbReference type="NCBI Taxonomy" id="138068"/>
    <lineage>
        <taxon>Eukaryota</taxon>
        <taxon>Fungi</taxon>
        <taxon>Dikarya</taxon>
        <taxon>Ascomycota</taxon>
        <taxon>Pezizomycotina</taxon>
        <taxon>Sordariomycetes</taxon>
        <taxon>Xylariomycetidae</taxon>
        <taxon>Amphisphaeriales</taxon>
        <taxon>Sporocadaceae</taxon>
        <taxon>Seiridium</taxon>
    </lineage>
</organism>
<dbReference type="InterPro" id="IPR001128">
    <property type="entry name" value="Cyt_P450"/>
</dbReference>
<evidence type="ECO:0000256" key="3">
    <source>
        <dbReference type="ARBA" id="ARBA00022723"/>
    </source>
</evidence>
<dbReference type="Gene3D" id="1.10.630.10">
    <property type="entry name" value="Cytochrome P450"/>
    <property type="match status" value="1"/>
</dbReference>
<keyword evidence="6" id="KW-1133">Transmembrane helix</keyword>
<dbReference type="InterPro" id="IPR050121">
    <property type="entry name" value="Cytochrome_P450_monoxygenase"/>
</dbReference>
<comment type="cofactor">
    <cofactor evidence="1">
        <name>heme</name>
        <dbReference type="ChEBI" id="CHEBI:30413"/>
    </cofactor>
</comment>
<keyword evidence="6" id="KW-0812">Transmembrane</keyword>
<evidence type="ECO:0000256" key="2">
    <source>
        <dbReference type="ARBA" id="ARBA00022617"/>
    </source>
</evidence>
<dbReference type="InterPro" id="IPR036396">
    <property type="entry name" value="Cyt_P450_sf"/>
</dbReference>
<dbReference type="PANTHER" id="PTHR24305:SF235">
    <property type="entry name" value="CYTOCHROME P450 MONOOXYGENASE APDB-RELATED"/>
    <property type="match status" value="1"/>
</dbReference>
<evidence type="ECO:0000256" key="6">
    <source>
        <dbReference type="SAM" id="Phobius"/>
    </source>
</evidence>
<proteinExistence type="predicted"/>